<dbReference type="Gene3D" id="1.20.1540.10">
    <property type="entry name" value="Rhomboid-like"/>
    <property type="match status" value="1"/>
</dbReference>
<dbReference type="Pfam" id="PF01694">
    <property type="entry name" value="Rhomboid"/>
    <property type="match status" value="1"/>
</dbReference>
<reference evidence="7 8" key="1">
    <citation type="submission" date="2023-01" db="EMBL/GenBank/DDBJ databases">
        <title>Halorubrum ezzemoulense from Santa Pola, Spain.</title>
        <authorList>
            <person name="Feng Y."/>
            <person name="Louyakis A.S."/>
            <person name="Gogarten J.P."/>
        </authorList>
    </citation>
    <scope>NUCLEOTIDE SEQUENCE [LARGE SCALE GENOMIC DNA]</scope>
    <source>
        <strain evidence="7 8">AMM015</strain>
    </source>
</reference>
<feature type="transmembrane region" description="Helical" evidence="5">
    <location>
        <begin position="49"/>
        <end position="66"/>
    </location>
</feature>
<evidence type="ECO:0000256" key="3">
    <source>
        <dbReference type="ARBA" id="ARBA00022989"/>
    </source>
</evidence>
<keyword evidence="7" id="KW-0378">Hydrolase</keyword>
<dbReference type="RefSeq" id="WP_271970634.1">
    <property type="nucleotide sequence ID" value="NZ_JAQLUK010000060.1"/>
</dbReference>
<dbReference type="SUPFAM" id="SSF144091">
    <property type="entry name" value="Rhomboid-like"/>
    <property type="match status" value="1"/>
</dbReference>
<organism evidence="7 8">
    <name type="scientific">Halorubrum ezzemoulense</name>
    <name type="common">Halorubrum chaoviator</name>
    <dbReference type="NCBI Taxonomy" id="337243"/>
    <lineage>
        <taxon>Archaea</taxon>
        <taxon>Methanobacteriati</taxon>
        <taxon>Methanobacteriota</taxon>
        <taxon>Stenosarchaea group</taxon>
        <taxon>Halobacteria</taxon>
        <taxon>Halobacteriales</taxon>
        <taxon>Haloferacaceae</taxon>
        <taxon>Halorubrum</taxon>
    </lineage>
</organism>
<feature type="transmembrane region" description="Helical" evidence="5">
    <location>
        <begin position="120"/>
        <end position="141"/>
    </location>
</feature>
<dbReference type="InterPro" id="IPR022764">
    <property type="entry name" value="Peptidase_S54_rhomboid_dom"/>
</dbReference>
<comment type="caution">
    <text evidence="7">The sequence shown here is derived from an EMBL/GenBank/DDBJ whole genome shotgun (WGS) entry which is preliminary data.</text>
</comment>
<evidence type="ECO:0000313" key="7">
    <source>
        <dbReference type="EMBL" id="MDB2294166.1"/>
    </source>
</evidence>
<keyword evidence="3 5" id="KW-1133">Transmembrane helix</keyword>
<name>A0ABT4Z7K5_HALEZ</name>
<gene>
    <name evidence="7" type="ORF">PM085_18255</name>
</gene>
<sequence>MSIVERLEKEPTLPTTTLIFSTVFVAAYISQLLLVGSLSQNAGIEAARVVKNVVGTASAIFTWVFHSNHTHFLENLFVFVLAGWWVENRIDQRRFFLGIVFILGIGANVAAAMVFGTLGIGISGITSGLATMVALGHLEALQDADSQFVRNVVAFTLSGVFLLWVVGAIEPLPAGTAVEIHILGVGIGAMWFAVEKSRHGFSYRL</sequence>
<keyword evidence="2 5" id="KW-0812">Transmembrane</keyword>
<feature type="transmembrane region" description="Helical" evidence="5">
    <location>
        <begin position="175"/>
        <end position="194"/>
    </location>
</feature>
<evidence type="ECO:0000259" key="6">
    <source>
        <dbReference type="Pfam" id="PF01694"/>
    </source>
</evidence>
<feature type="transmembrane region" description="Helical" evidence="5">
    <location>
        <begin position="148"/>
        <end position="169"/>
    </location>
</feature>
<evidence type="ECO:0000256" key="1">
    <source>
        <dbReference type="ARBA" id="ARBA00004141"/>
    </source>
</evidence>
<protein>
    <submittedName>
        <fullName evidence="7">Rhomboid family intramembrane serine protease</fullName>
    </submittedName>
</protein>
<feature type="transmembrane region" description="Helical" evidence="5">
    <location>
        <begin position="18"/>
        <end position="37"/>
    </location>
</feature>
<dbReference type="EMBL" id="JAQLUK010000060">
    <property type="protein sequence ID" value="MDB2294166.1"/>
    <property type="molecule type" value="Genomic_DNA"/>
</dbReference>
<feature type="domain" description="Peptidase S54 rhomboid" evidence="6">
    <location>
        <begin position="60"/>
        <end position="193"/>
    </location>
</feature>
<dbReference type="InterPro" id="IPR035952">
    <property type="entry name" value="Rhomboid-like_sf"/>
</dbReference>
<keyword evidence="8" id="KW-1185">Reference proteome</keyword>
<evidence type="ECO:0000256" key="4">
    <source>
        <dbReference type="ARBA" id="ARBA00023136"/>
    </source>
</evidence>
<evidence type="ECO:0000313" key="8">
    <source>
        <dbReference type="Proteomes" id="UP001210528"/>
    </source>
</evidence>
<keyword evidence="7" id="KW-0645">Protease</keyword>
<dbReference type="GO" id="GO:0006508">
    <property type="term" value="P:proteolysis"/>
    <property type="evidence" value="ECO:0007669"/>
    <property type="project" value="UniProtKB-KW"/>
</dbReference>
<comment type="subcellular location">
    <subcellularLocation>
        <location evidence="1">Membrane</location>
        <topology evidence="1">Multi-pass membrane protein</topology>
    </subcellularLocation>
</comment>
<proteinExistence type="predicted"/>
<accession>A0ABT4Z7K5</accession>
<evidence type="ECO:0000256" key="5">
    <source>
        <dbReference type="SAM" id="Phobius"/>
    </source>
</evidence>
<dbReference type="Proteomes" id="UP001210528">
    <property type="component" value="Unassembled WGS sequence"/>
</dbReference>
<feature type="transmembrane region" description="Helical" evidence="5">
    <location>
        <begin position="95"/>
        <end position="114"/>
    </location>
</feature>
<evidence type="ECO:0000256" key="2">
    <source>
        <dbReference type="ARBA" id="ARBA00022692"/>
    </source>
</evidence>
<dbReference type="GO" id="GO:0008233">
    <property type="term" value="F:peptidase activity"/>
    <property type="evidence" value="ECO:0007669"/>
    <property type="project" value="UniProtKB-KW"/>
</dbReference>
<feature type="transmembrane region" description="Helical" evidence="5">
    <location>
        <begin position="72"/>
        <end position="88"/>
    </location>
</feature>
<keyword evidence="4 5" id="KW-0472">Membrane</keyword>